<reference evidence="4" key="1">
    <citation type="submission" date="2021-01" db="EMBL/GenBank/DDBJ databases">
        <authorList>
            <person name="Corre E."/>
            <person name="Pelletier E."/>
            <person name="Niang G."/>
            <person name="Scheremetjew M."/>
            <person name="Finn R."/>
            <person name="Kale V."/>
            <person name="Holt S."/>
            <person name="Cochrane G."/>
            <person name="Meng A."/>
            <person name="Brown T."/>
            <person name="Cohen L."/>
        </authorList>
    </citation>
    <scope>NUCLEOTIDE SEQUENCE</scope>
    <source>
        <strain evidence="4">RCC1614</strain>
    </source>
</reference>
<dbReference type="GO" id="GO:0005739">
    <property type="term" value="C:mitochondrion"/>
    <property type="evidence" value="ECO:0007669"/>
    <property type="project" value="TreeGrafter"/>
</dbReference>
<evidence type="ECO:0000256" key="2">
    <source>
        <dbReference type="ARBA" id="ARBA00017835"/>
    </source>
</evidence>
<evidence type="ECO:0000256" key="3">
    <source>
        <dbReference type="ARBA" id="ARBA00029631"/>
    </source>
</evidence>
<dbReference type="InterPro" id="IPR019560">
    <property type="entry name" value="Mitochondrial_18_kDa_protein"/>
</dbReference>
<dbReference type="GO" id="GO:0000266">
    <property type="term" value="P:mitochondrial fission"/>
    <property type="evidence" value="ECO:0007669"/>
    <property type="project" value="TreeGrafter"/>
</dbReference>
<dbReference type="Pfam" id="PF10558">
    <property type="entry name" value="MTP18"/>
    <property type="match status" value="1"/>
</dbReference>
<organism evidence="4">
    <name type="scientific">Micromonas pusilla</name>
    <name type="common">Picoplanktonic green alga</name>
    <name type="synonym">Chromulina pusilla</name>
    <dbReference type="NCBI Taxonomy" id="38833"/>
    <lineage>
        <taxon>Eukaryota</taxon>
        <taxon>Viridiplantae</taxon>
        <taxon>Chlorophyta</taxon>
        <taxon>Mamiellophyceae</taxon>
        <taxon>Mamiellales</taxon>
        <taxon>Mamiellaceae</taxon>
        <taxon>Micromonas</taxon>
    </lineage>
</organism>
<evidence type="ECO:0000256" key="1">
    <source>
        <dbReference type="ARBA" id="ARBA00009224"/>
    </source>
</evidence>
<sequence length="251" mass="26240">MFAVRASASASLASAALTRRANVGAKKFNPLACHVARKSTKAKIGMTVVANSGEKDPNAPYDIYRDSPLRYMGYANEVGEAFAAFVGETGVVASYGVAALYVFADTFDKGKKAYEGEADEDQKVKRGAIVTLDTLTWQLLASVFWPGSFIRVMVNTTTVALSLAHLDGIEVNGFDVSKAIPTIVGLGTIPFIVKPIDGTIDTAMEMSVTKALNGKIEGVQDAGVALATISACLVVPPTLFSVAAAIKAIGA</sequence>
<protein>
    <recommendedName>
        <fullName evidence="2">Mitochondrial fission process protein 1</fullName>
    </recommendedName>
    <alternativeName>
        <fullName evidence="3">Mitochondrial 18 kDa protein</fullName>
    </alternativeName>
</protein>
<dbReference type="PANTHER" id="PTHR11001">
    <property type="entry name" value="MITOCHONDRIAL FISSION PROCESS PROTEIN 1"/>
    <property type="match status" value="1"/>
</dbReference>
<accession>A0A7R9T6F0</accession>
<proteinExistence type="inferred from homology"/>
<dbReference type="EMBL" id="HBDY01000040">
    <property type="protein sequence ID" value="CAD8226703.1"/>
    <property type="molecule type" value="Transcribed_RNA"/>
</dbReference>
<name>A0A7R9T6F0_MICPS</name>
<dbReference type="PANTHER" id="PTHR11001:SF2">
    <property type="entry name" value="MITOCHONDRIAL FISSION PROCESS PROTEIN 1"/>
    <property type="match status" value="1"/>
</dbReference>
<evidence type="ECO:0000313" key="4">
    <source>
        <dbReference type="EMBL" id="CAD8226703.1"/>
    </source>
</evidence>
<dbReference type="AlphaFoldDB" id="A0A7R9T6F0"/>
<gene>
    <name evidence="4" type="ORF">MPUS1402_LOCUS27</name>
</gene>
<comment type="similarity">
    <text evidence="1">Belongs to the MTFP1 family.</text>
</comment>